<feature type="transmembrane region" description="Helical" evidence="6">
    <location>
        <begin position="30"/>
        <end position="51"/>
    </location>
</feature>
<sequence length="92" mass="10473">MGEDLADVQPRTPWQSIRGISRLFAIGARLWLLFGFVIGFGSLITSIWILFADFVDKGVSNQWRGVSLFLQNFLIFVASLVYKFGRTEEVWG</sequence>
<comment type="similarity">
    <text evidence="2">Belongs to the UPF0220 family.</text>
</comment>
<evidence type="ECO:0000256" key="3">
    <source>
        <dbReference type="ARBA" id="ARBA00022692"/>
    </source>
</evidence>
<evidence type="ECO:0000313" key="8">
    <source>
        <dbReference type="Proteomes" id="UP000270296"/>
    </source>
</evidence>
<dbReference type="Proteomes" id="UP000270296">
    <property type="component" value="Unassembled WGS sequence"/>
</dbReference>
<keyword evidence="4 6" id="KW-1133">Transmembrane helix</keyword>
<evidence type="ECO:0000313" key="7">
    <source>
        <dbReference type="EMBL" id="VDP24355.1"/>
    </source>
</evidence>
<feature type="transmembrane region" description="Helical" evidence="6">
    <location>
        <begin position="63"/>
        <end position="82"/>
    </location>
</feature>
<accession>A0A183J171</accession>
<dbReference type="AlphaFoldDB" id="A0A183J171"/>
<reference evidence="7 8" key="2">
    <citation type="submission" date="2018-11" db="EMBL/GenBank/DDBJ databases">
        <authorList>
            <consortium name="Pathogen Informatics"/>
        </authorList>
    </citation>
    <scope>NUCLEOTIDE SEQUENCE [LARGE SCALE GENOMIC DNA]</scope>
</reference>
<name>A0A183J171_9BILA</name>
<protein>
    <submittedName>
        <fullName evidence="9">DUF805 domain-containing protein</fullName>
    </submittedName>
</protein>
<dbReference type="EMBL" id="UZAM01012954">
    <property type="protein sequence ID" value="VDP24355.1"/>
    <property type="molecule type" value="Genomic_DNA"/>
</dbReference>
<evidence type="ECO:0000256" key="6">
    <source>
        <dbReference type="SAM" id="Phobius"/>
    </source>
</evidence>
<dbReference type="PANTHER" id="PTHR13180">
    <property type="entry name" value="SMALL MEMBRANE PROTEIN-RELATED"/>
    <property type="match status" value="1"/>
</dbReference>
<evidence type="ECO:0000256" key="5">
    <source>
        <dbReference type="ARBA" id="ARBA00023136"/>
    </source>
</evidence>
<gene>
    <name evidence="7" type="ORF">SBAD_LOCUS9619</name>
</gene>
<dbReference type="GO" id="GO:0016020">
    <property type="term" value="C:membrane"/>
    <property type="evidence" value="ECO:0007669"/>
    <property type="project" value="UniProtKB-SubCell"/>
</dbReference>
<evidence type="ECO:0000313" key="9">
    <source>
        <dbReference type="WBParaSite" id="SBAD_0000996701-mRNA-1"/>
    </source>
</evidence>
<evidence type="ECO:0000256" key="4">
    <source>
        <dbReference type="ARBA" id="ARBA00022989"/>
    </source>
</evidence>
<proteinExistence type="inferred from homology"/>
<reference evidence="9" key="1">
    <citation type="submission" date="2016-06" db="UniProtKB">
        <authorList>
            <consortium name="WormBaseParasite"/>
        </authorList>
    </citation>
    <scope>IDENTIFICATION</scope>
</reference>
<dbReference type="InterPro" id="IPR007919">
    <property type="entry name" value="UPF0220"/>
</dbReference>
<evidence type="ECO:0000256" key="2">
    <source>
        <dbReference type="ARBA" id="ARBA00005335"/>
    </source>
</evidence>
<evidence type="ECO:0000256" key="1">
    <source>
        <dbReference type="ARBA" id="ARBA00004141"/>
    </source>
</evidence>
<keyword evidence="8" id="KW-1185">Reference proteome</keyword>
<comment type="subcellular location">
    <subcellularLocation>
        <location evidence="1">Membrane</location>
        <topology evidence="1">Multi-pass membrane protein</topology>
    </subcellularLocation>
</comment>
<keyword evidence="5 6" id="KW-0472">Membrane</keyword>
<dbReference type="OrthoDB" id="268928at2759"/>
<organism evidence="9">
    <name type="scientific">Soboliphyme baturini</name>
    <dbReference type="NCBI Taxonomy" id="241478"/>
    <lineage>
        <taxon>Eukaryota</taxon>
        <taxon>Metazoa</taxon>
        <taxon>Ecdysozoa</taxon>
        <taxon>Nematoda</taxon>
        <taxon>Enoplea</taxon>
        <taxon>Dorylaimia</taxon>
        <taxon>Dioctophymatida</taxon>
        <taxon>Dioctophymatoidea</taxon>
        <taxon>Soboliphymatidae</taxon>
        <taxon>Soboliphyme</taxon>
    </lineage>
</organism>
<keyword evidence="3 6" id="KW-0812">Transmembrane</keyword>
<dbReference type="Pfam" id="PF05255">
    <property type="entry name" value="UPF0220"/>
    <property type="match status" value="1"/>
</dbReference>
<dbReference type="WBParaSite" id="SBAD_0000996701-mRNA-1">
    <property type="protein sequence ID" value="SBAD_0000996701-mRNA-1"/>
    <property type="gene ID" value="SBAD_0000996701"/>
</dbReference>